<evidence type="ECO:0000256" key="1">
    <source>
        <dbReference type="SAM" id="SignalP"/>
    </source>
</evidence>
<name>A0A9E4K6U3_9GAMM</name>
<reference evidence="3" key="1">
    <citation type="journal article" date="2021" name="Proc. Natl. Acad. Sci. U.S.A.">
        <title>Global biogeography of chemosynthetic symbionts reveals both localized and globally distributed symbiont groups. .</title>
        <authorList>
            <person name="Osvatic J.T."/>
            <person name="Wilkins L.G.E."/>
            <person name="Leibrecht L."/>
            <person name="Leray M."/>
            <person name="Zauner S."/>
            <person name="Polzin J."/>
            <person name="Camacho Y."/>
            <person name="Gros O."/>
            <person name="van Gils J.A."/>
            <person name="Eisen J.A."/>
            <person name="Petersen J.M."/>
            <person name="Yuen B."/>
        </authorList>
    </citation>
    <scope>NUCLEOTIDE SEQUENCE</scope>
    <source>
        <strain evidence="3">MAGL173</strain>
    </source>
</reference>
<proteinExistence type="predicted"/>
<feature type="signal peptide" evidence="1">
    <location>
        <begin position="1"/>
        <end position="21"/>
    </location>
</feature>
<dbReference type="Proteomes" id="UP000886687">
    <property type="component" value="Unassembled WGS sequence"/>
</dbReference>
<feature type="chain" id="PRO_5039504480" evidence="1">
    <location>
        <begin position="22"/>
        <end position="181"/>
    </location>
</feature>
<organism evidence="3 4">
    <name type="scientific">Candidatus Thiodiazotropha lotti</name>
    <dbReference type="NCBI Taxonomy" id="2792787"/>
    <lineage>
        <taxon>Bacteria</taxon>
        <taxon>Pseudomonadati</taxon>
        <taxon>Pseudomonadota</taxon>
        <taxon>Gammaproteobacteria</taxon>
        <taxon>Chromatiales</taxon>
        <taxon>Sedimenticolaceae</taxon>
        <taxon>Candidatus Thiodiazotropha</taxon>
    </lineage>
</organism>
<evidence type="ECO:0000313" key="4">
    <source>
        <dbReference type="Proteomes" id="UP000886687"/>
    </source>
</evidence>
<feature type="domain" description="CNP1-like uncharacterised" evidence="2">
    <location>
        <begin position="41"/>
        <end position="173"/>
    </location>
</feature>
<sequence length="181" mass="20500">MTLKTVWILLFAVFIATPAPARDILLDDPLDDEEYDAPDKLDWLEGEVQVPDSINSDDLQEFEVAANETRFRYYVERNSIQHSADGAVRFTLVIRSSSGAANSSYEGFRCRERLYKVYAYGGGKRLTPMPGGKWEPIPKDESTDYRATLYDDLLCNLQIGEPNPIEQAIEAMRNNIKVGKD</sequence>
<dbReference type="Pfam" id="PF08750">
    <property type="entry name" value="CNP1"/>
    <property type="match status" value="1"/>
</dbReference>
<protein>
    <submittedName>
        <fullName evidence="3">CNP1-like family protein</fullName>
    </submittedName>
</protein>
<evidence type="ECO:0000313" key="3">
    <source>
        <dbReference type="EMBL" id="MCG7940495.1"/>
    </source>
</evidence>
<evidence type="ECO:0000259" key="2">
    <source>
        <dbReference type="Pfam" id="PF08750"/>
    </source>
</evidence>
<dbReference type="AlphaFoldDB" id="A0A9E4K6U3"/>
<dbReference type="InterPro" id="IPR014861">
    <property type="entry name" value="CNP1-like_dom"/>
</dbReference>
<comment type="caution">
    <text evidence="3">The sequence shown here is derived from an EMBL/GenBank/DDBJ whole genome shotgun (WGS) entry which is preliminary data.</text>
</comment>
<keyword evidence="1" id="KW-0732">Signal</keyword>
<accession>A0A9E4K6U3</accession>
<dbReference type="EMBL" id="JAEPDI010000013">
    <property type="protein sequence ID" value="MCG7940495.1"/>
    <property type="molecule type" value="Genomic_DNA"/>
</dbReference>
<gene>
    <name evidence="3" type="ORF">JAZ04_16800</name>
</gene>